<organism evidence="2 3">
    <name type="scientific">Sphingomonas abietis</name>
    <dbReference type="NCBI Taxonomy" id="3012344"/>
    <lineage>
        <taxon>Bacteria</taxon>
        <taxon>Pseudomonadati</taxon>
        <taxon>Pseudomonadota</taxon>
        <taxon>Alphaproteobacteria</taxon>
        <taxon>Sphingomonadales</taxon>
        <taxon>Sphingomonadaceae</taxon>
        <taxon>Sphingomonas</taxon>
    </lineage>
</organism>
<dbReference type="Gene3D" id="1.10.10.2520">
    <property type="entry name" value="Cell wall hydrolase SleB, domain 1"/>
    <property type="match status" value="1"/>
</dbReference>
<keyword evidence="3" id="KW-1185">Reference proteome</keyword>
<dbReference type="InterPro" id="IPR042047">
    <property type="entry name" value="SleB_dom1"/>
</dbReference>
<feature type="domain" description="Cell wall hydrolase SleB" evidence="1">
    <location>
        <begin position="80"/>
        <end position="186"/>
    </location>
</feature>
<dbReference type="InterPro" id="IPR011105">
    <property type="entry name" value="Cell_wall_hydrolase_SleB"/>
</dbReference>
<dbReference type="Pfam" id="PF07486">
    <property type="entry name" value="Hydrolase_2"/>
    <property type="match status" value="1"/>
</dbReference>
<sequence>MSGALSAAPSLADAPAPRLSYTLVGLDSAEALSWSHGRAAAPFSAAAPSRAPSRAVRAPTASDGDLACLATAIYYEARSEAEDGQRAVAQVVLNRVNRPSFARSVCGVVHQRGATGCQFKFFCDGSLREPRENRAWSTALRIARSALGGDIFPRIGAATFYHTAAVSPGWSQRLTRVAVIGAHIFYSARIG</sequence>
<name>A0ABY7NHY2_9SPHN</name>
<evidence type="ECO:0000313" key="3">
    <source>
        <dbReference type="Proteomes" id="UP001210865"/>
    </source>
</evidence>
<gene>
    <name evidence="2" type="ORF">PBT88_12865</name>
</gene>
<evidence type="ECO:0000313" key="2">
    <source>
        <dbReference type="EMBL" id="WBO21094.1"/>
    </source>
</evidence>
<evidence type="ECO:0000259" key="1">
    <source>
        <dbReference type="Pfam" id="PF07486"/>
    </source>
</evidence>
<protein>
    <submittedName>
        <fullName evidence="2">Cell wall hydrolase</fullName>
    </submittedName>
</protein>
<accession>A0ABY7NHY2</accession>
<reference evidence="2 3" key="1">
    <citation type="submission" date="2022-12" db="EMBL/GenBank/DDBJ databases">
        <title>Sphingomonas abieness sp. nov., an endophytic bacterium isolated from Abies koreana.</title>
        <authorList>
            <person name="Jiang L."/>
            <person name="Lee J."/>
        </authorList>
    </citation>
    <scope>NUCLEOTIDE SEQUENCE [LARGE SCALE GENOMIC DNA]</scope>
    <source>
        <strain evidence="3">PAMB 00755</strain>
    </source>
</reference>
<keyword evidence="2" id="KW-0378">Hydrolase</keyword>
<dbReference type="RefSeq" id="WP_270075744.1">
    <property type="nucleotide sequence ID" value="NZ_CP115174.1"/>
</dbReference>
<dbReference type="Proteomes" id="UP001210865">
    <property type="component" value="Chromosome"/>
</dbReference>
<proteinExistence type="predicted"/>
<dbReference type="GO" id="GO:0016787">
    <property type="term" value="F:hydrolase activity"/>
    <property type="evidence" value="ECO:0007669"/>
    <property type="project" value="UniProtKB-KW"/>
</dbReference>
<dbReference type="EMBL" id="CP115174">
    <property type="protein sequence ID" value="WBO21094.1"/>
    <property type="molecule type" value="Genomic_DNA"/>
</dbReference>